<gene>
    <name evidence="2" type="ORF">B1A_19643</name>
</gene>
<dbReference type="EMBL" id="AUZX01014505">
    <property type="protein sequence ID" value="EQD32018.1"/>
    <property type="molecule type" value="Genomic_DNA"/>
</dbReference>
<dbReference type="PANTHER" id="PTHR11468">
    <property type="entry name" value="GLYCOGEN PHOSPHORYLASE"/>
    <property type="match status" value="1"/>
</dbReference>
<dbReference type="Pfam" id="PF00343">
    <property type="entry name" value="Phosphorylase"/>
    <property type="match status" value="1"/>
</dbReference>
<evidence type="ECO:0000313" key="2">
    <source>
        <dbReference type="EMBL" id="EQD32018.1"/>
    </source>
</evidence>
<comment type="caution">
    <text evidence="2">The sequence shown here is derived from an EMBL/GenBank/DDBJ whole genome shotgun (WGS) entry which is preliminary data.</text>
</comment>
<dbReference type="GO" id="GO:0005737">
    <property type="term" value="C:cytoplasm"/>
    <property type="evidence" value="ECO:0007669"/>
    <property type="project" value="TreeGrafter"/>
</dbReference>
<name>T0YFZ3_9ZZZZ</name>
<dbReference type="PANTHER" id="PTHR11468:SF3">
    <property type="entry name" value="GLYCOGEN PHOSPHORYLASE, LIVER FORM"/>
    <property type="match status" value="1"/>
</dbReference>
<dbReference type="SUPFAM" id="SSF53756">
    <property type="entry name" value="UDP-Glycosyltransferase/glycogen phosphorylase"/>
    <property type="match status" value="1"/>
</dbReference>
<dbReference type="AlphaFoldDB" id="T0YFZ3"/>
<dbReference type="Gene3D" id="3.40.50.2000">
    <property type="entry name" value="Glycogen Phosphorylase B"/>
    <property type="match status" value="2"/>
</dbReference>
<keyword evidence="2" id="KW-0328">Glycosyltransferase</keyword>
<reference evidence="2" key="2">
    <citation type="journal article" date="2014" name="ISME J.">
        <title>Microbial stratification in low pH oxic and suboxic macroscopic growths along an acid mine drainage.</title>
        <authorList>
            <person name="Mendez-Garcia C."/>
            <person name="Mesa V."/>
            <person name="Sprenger R.R."/>
            <person name="Richter M."/>
            <person name="Diez M.S."/>
            <person name="Solano J."/>
            <person name="Bargiela R."/>
            <person name="Golyshina O.V."/>
            <person name="Manteca A."/>
            <person name="Ramos J.L."/>
            <person name="Gallego J.R."/>
            <person name="Llorente I."/>
            <person name="Martins Dos Santos V.A."/>
            <person name="Jensen O.N."/>
            <person name="Pelaez A.I."/>
            <person name="Sanchez J."/>
            <person name="Ferrer M."/>
        </authorList>
    </citation>
    <scope>NUCLEOTIDE SEQUENCE</scope>
</reference>
<feature type="non-terminal residue" evidence="2">
    <location>
        <position position="148"/>
    </location>
</feature>
<reference evidence="2" key="1">
    <citation type="submission" date="2013-08" db="EMBL/GenBank/DDBJ databases">
        <authorList>
            <person name="Mendez C."/>
            <person name="Richter M."/>
            <person name="Ferrer M."/>
            <person name="Sanchez J."/>
        </authorList>
    </citation>
    <scope>NUCLEOTIDE SEQUENCE</scope>
</reference>
<dbReference type="InterPro" id="IPR000811">
    <property type="entry name" value="Glyco_trans_35"/>
</dbReference>
<evidence type="ECO:0000256" key="1">
    <source>
        <dbReference type="ARBA" id="ARBA00006047"/>
    </source>
</evidence>
<sequence length="148" mass="16954">MAHLAVVGAHSTNGVSEIHSDLLRTRTLKDFAQMLPERFCNETNGVSPRRWLLVANPQLSKLLTESIGDGWIADLGALRALLPLARDAAFRARFREVKRIAKVRFVDWLKARQGRVVDPDSIFDCQIKRIHEYKRQLLNVLHIIILYD</sequence>
<protein>
    <submittedName>
        <fullName evidence="2">Glycosyl transferase, family 35</fullName>
        <ecNumber evidence="2">2.4.1.1</ecNumber>
    </submittedName>
</protein>
<comment type="similarity">
    <text evidence="1">Belongs to the glycogen phosphorylase family.</text>
</comment>
<organism evidence="2">
    <name type="scientific">mine drainage metagenome</name>
    <dbReference type="NCBI Taxonomy" id="410659"/>
    <lineage>
        <taxon>unclassified sequences</taxon>
        <taxon>metagenomes</taxon>
        <taxon>ecological metagenomes</taxon>
    </lineage>
</organism>
<dbReference type="GO" id="GO:0030170">
    <property type="term" value="F:pyridoxal phosphate binding"/>
    <property type="evidence" value="ECO:0007669"/>
    <property type="project" value="TreeGrafter"/>
</dbReference>
<dbReference type="GO" id="GO:0005980">
    <property type="term" value="P:glycogen catabolic process"/>
    <property type="evidence" value="ECO:0007669"/>
    <property type="project" value="TreeGrafter"/>
</dbReference>
<proteinExistence type="inferred from homology"/>
<dbReference type="GO" id="GO:0008184">
    <property type="term" value="F:glycogen phosphorylase activity"/>
    <property type="evidence" value="ECO:0007669"/>
    <property type="project" value="InterPro"/>
</dbReference>
<accession>T0YFZ3</accession>
<keyword evidence="2" id="KW-0808">Transferase</keyword>
<dbReference type="EC" id="2.4.1.1" evidence="2"/>